<evidence type="ECO:0000256" key="3">
    <source>
        <dbReference type="ARBA" id="ARBA00022989"/>
    </source>
</evidence>
<keyword evidence="4 5" id="KW-0472">Membrane</keyword>
<name>A0A6L8VGD3_9RHOB</name>
<protein>
    <submittedName>
        <fullName evidence="7">NnrU family protein</fullName>
    </submittedName>
</protein>
<feature type="domain" description="NnrU" evidence="6">
    <location>
        <begin position="7"/>
        <end position="219"/>
    </location>
</feature>
<organism evidence="7 8">
    <name type="scientific">Frigidibacter albus</name>
    <dbReference type="NCBI Taxonomy" id="1465486"/>
    <lineage>
        <taxon>Bacteria</taxon>
        <taxon>Pseudomonadati</taxon>
        <taxon>Pseudomonadota</taxon>
        <taxon>Alphaproteobacteria</taxon>
        <taxon>Rhodobacterales</taxon>
        <taxon>Paracoccaceae</taxon>
        <taxon>Frigidibacter</taxon>
    </lineage>
</organism>
<sequence length="221" mass="23465">MAGWGEFAAALAAFLLSHALPSLPGARGWLVARMGKRFYGAAFGLASTLLLVWLIVAAGRAPLVLLWDQGPWMRWVPNLVMPMVCVLAALAIAAPNPFSFEGRARGFDPARPGIAGLTRHPLLWALLVWSLAHLLVNGDLAHGVLFGGFAAMALAGMALQDARHRRVWGAADWARLSARTSALSLTGLAGRGVLLRVGAGLLVWAALWHLHLPVIGVSPMP</sequence>
<feature type="transmembrane region" description="Helical" evidence="5">
    <location>
        <begin position="193"/>
        <end position="211"/>
    </location>
</feature>
<accession>A0A6L8VGD3</accession>
<feature type="transmembrane region" description="Helical" evidence="5">
    <location>
        <begin position="140"/>
        <end position="159"/>
    </location>
</feature>
<dbReference type="EMBL" id="WWNR01000005">
    <property type="protein sequence ID" value="MZQ89313.1"/>
    <property type="molecule type" value="Genomic_DNA"/>
</dbReference>
<keyword evidence="3 5" id="KW-1133">Transmembrane helix</keyword>
<evidence type="ECO:0000313" key="7">
    <source>
        <dbReference type="EMBL" id="MZQ89313.1"/>
    </source>
</evidence>
<dbReference type="GO" id="GO:0016020">
    <property type="term" value="C:membrane"/>
    <property type="evidence" value="ECO:0007669"/>
    <property type="project" value="UniProtKB-SubCell"/>
</dbReference>
<evidence type="ECO:0000256" key="2">
    <source>
        <dbReference type="ARBA" id="ARBA00022692"/>
    </source>
</evidence>
<dbReference type="Pfam" id="PF07298">
    <property type="entry name" value="NnrU"/>
    <property type="match status" value="1"/>
</dbReference>
<evidence type="ECO:0000259" key="6">
    <source>
        <dbReference type="Pfam" id="PF07298"/>
    </source>
</evidence>
<dbReference type="OrthoDB" id="7828645at2"/>
<evidence type="ECO:0000313" key="8">
    <source>
        <dbReference type="Proteomes" id="UP000477083"/>
    </source>
</evidence>
<comment type="caution">
    <text evidence="7">The sequence shown here is derived from an EMBL/GenBank/DDBJ whole genome shotgun (WGS) entry which is preliminary data.</text>
</comment>
<keyword evidence="8" id="KW-1185">Reference proteome</keyword>
<comment type="subcellular location">
    <subcellularLocation>
        <location evidence="1">Membrane</location>
        <topology evidence="1">Multi-pass membrane protein</topology>
    </subcellularLocation>
</comment>
<evidence type="ECO:0000256" key="5">
    <source>
        <dbReference type="SAM" id="Phobius"/>
    </source>
</evidence>
<dbReference type="InterPro" id="IPR009915">
    <property type="entry name" value="NnrU_dom"/>
</dbReference>
<feature type="transmembrane region" description="Helical" evidence="5">
    <location>
        <begin position="38"/>
        <end position="63"/>
    </location>
</feature>
<dbReference type="AlphaFoldDB" id="A0A6L8VGD3"/>
<gene>
    <name evidence="7" type="ORF">GS660_09450</name>
</gene>
<reference evidence="7 8" key="1">
    <citation type="submission" date="2020-01" db="EMBL/GenBank/DDBJ databases">
        <title>Frigidibacter albus SP32T (=CGMCC 1.13995T).</title>
        <authorList>
            <person name="Liao X."/>
        </authorList>
    </citation>
    <scope>NUCLEOTIDE SEQUENCE [LARGE SCALE GENOMIC DNA]</scope>
    <source>
        <strain evidence="7 8">SP32</strain>
    </source>
</reference>
<proteinExistence type="predicted"/>
<evidence type="ECO:0000256" key="1">
    <source>
        <dbReference type="ARBA" id="ARBA00004141"/>
    </source>
</evidence>
<evidence type="ECO:0000256" key="4">
    <source>
        <dbReference type="ARBA" id="ARBA00023136"/>
    </source>
</evidence>
<keyword evidence="2 5" id="KW-0812">Transmembrane</keyword>
<dbReference type="Proteomes" id="UP000477083">
    <property type="component" value="Unassembled WGS sequence"/>
</dbReference>
<feature type="transmembrane region" description="Helical" evidence="5">
    <location>
        <begin position="75"/>
        <end position="94"/>
    </location>
</feature>